<evidence type="ECO:0000313" key="2">
    <source>
        <dbReference type="EMBL" id="KIO20735.1"/>
    </source>
</evidence>
<reference evidence="3" key="2">
    <citation type="submission" date="2015-01" db="EMBL/GenBank/DDBJ databases">
        <title>Evolutionary Origins and Diversification of the Mycorrhizal Mutualists.</title>
        <authorList>
            <consortium name="DOE Joint Genome Institute"/>
            <consortium name="Mycorrhizal Genomics Consortium"/>
            <person name="Kohler A."/>
            <person name="Kuo A."/>
            <person name="Nagy L.G."/>
            <person name="Floudas D."/>
            <person name="Copeland A."/>
            <person name="Barry K.W."/>
            <person name="Cichocki N."/>
            <person name="Veneault-Fourrey C."/>
            <person name="LaButti K."/>
            <person name="Lindquist E.A."/>
            <person name="Lipzen A."/>
            <person name="Lundell T."/>
            <person name="Morin E."/>
            <person name="Murat C."/>
            <person name="Riley R."/>
            <person name="Ohm R."/>
            <person name="Sun H."/>
            <person name="Tunlid A."/>
            <person name="Henrissat B."/>
            <person name="Grigoriev I.V."/>
            <person name="Hibbett D.S."/>
            <person name="Martin F."/>
        </authorList>
    </citation>
    <scope>NUCLEOTIDE SEQUENCE [LARGE SCALE GENOMIC DNA]</scope>
    <source>
        <strain evidence="3">MUT 4182</strain>
    </source>
</reference>
<evidence type="ECO:0000256" key="1">
    <source>
        <dbReference type="SAM" id="MobiDB-lite"/>
    </source>
</evidence>
<accession>A0A0C3PZ66</accession>
<gene>
    <name evidence="2" type="ORF">M407DRAFT_29630</name>
</gene>
<name>A0A0C3PZ66_9AGAM</name>
<feature type="region of interest" description="Disordered" evidence="1">
    <location>
        <begin position="1"/>
        <end position="33"/>
    </location>
</feature>
<sequence length="58" mass="6780">MSADQYVREKPEDRNRDSLVEKRDGKNARKGHTTPVFTTFLAIDKLQQENCRNSQLRS</sequence>
<dbReference type="HOGENOM" id="CLU_2980802_0_0_1"/>
<feature type="compositionally biased region" description="Basic and acidic residues" evidence="1">
    <location>
        <begin position="1"/>
        <end position="27"/>
    </location>
</feature>
<protein>
    <submittedName>
        <fullName evidence="2">Uncharacterized protein</fullName>
    </submittedName>
</protein>
<keyword evidence="3" id="KW-1185">Reference proteome</keyword>
<dbReference type="EMBL" id="KN823163">
    <property type="protein sequence ID" value="KIO20735.1"/>
    <property type="molecule type" value="Genomic_DNA"/>
</dbReference>
<dbReference type="Proteomes" id="UP000054248">
    <property type="component" value="Unassembled WGS sequence"/>
</dbReference>
<evidence type="ECO:0000313" key="3">
    <source>
        <dbReference type="Proteomes" id="UP000054248"/>
    </source>
</evidence>
<organism evidence="2 3">
    <name type="scientific">Tulasnella calospora MUT 4182</name>
    <dbReference type="NCBI Taxonomy" id="1051891"/>
    <lineage>
        <taxon>Eukaryota</taxon>
        <taxon>Fungi</taxon>
        <taxon>Dikarya</taxon>
        <taxon>Basidiomycota</taxon>
        <taxon>Agaricomycotina</taxon>
        <taxon>Agaricomycetes</taxon>
        <taxon>Cantharellales</taxon>
        <taxon>Tulasnellaceae</taxon>
        <taxon>Tulasnella</taxon>
    </lineage>
</organism>
<dbReference type="AlphaFoldDB" id="A0A0C3PZ66"/>
<reference evidence="2 3" key="1">
    <citation type="submission" date="2014-04" db="EMBL/GenBank/DDBJ databases">
        <authorList>
            <consortium name="DOE Joint Genome Institute"/>
            <person name="Kuo A."/>
            <person name="Girlanda M."/>
            <person name="Perotto S."/>
            <person name="Kohler A."/>
            <person name="Nagy L.G."/>
            <person name="Floudas D."/>
            <person name="Copeland A."/>
            <person name="Barry K.W."/>
            <person name="Cichocki N."/>
            <person name="Veneault-Fourrey C."/>
            <person name="LaButti K."/>
            <person name="Lindquist E.A."/>
            <person name="Lipzen A."/>
            <person name="Lundell T."/>
            <person name="Morin E."/>
            <person name="Murat C."/>
            <person name="Sun H."/>
            <person name="Tunlid A."/>
            <person name="Henrissat B."/>
            <person name="Grigoriev I.V."/>
            <person name="Hibbett D.S."/>
            <person name="Martin F."/>
            <person name="Nordberg H.P."/>
            <person name="Cantor M.N."/>
            <person name="Hua S.X."/>
        </authorList>
    </citation>
    <scope>NUCLEOTIDE SEQUENCE [LARGE SCALE GENOMIC DNA]</scope>
    <source>
        <strain evidence="2 3">MUT 4182</strain>
    </source>
</reference>
<proteinExistence type="predicted"/>